<dbReference type="EC" id="2.7.7.72" evidence="11"/>
<evidence type="ECO:0000256" key="8">
    <source>
        <dbReference type="RuleBase" id="RU003953"/>
    </source>
</evidence>
<dbReference type="KEGG" id="gbc:GbCGDNIH3_1633"/>
<dbReference type="PANTHER" id="PTHR46173">
    <property type="entry name" value="CCA TRNA NUCLEOTIDYLTRANSFERASE 1, MITOCHONDRIAL"/>
    <property type="match status" value="1"/>
</dbReference>
<dbReference type="Pfam" id="PF12627">
    <property type="entry name" value="PolyA_pol_RNAbd"/>
    <property type="match status" value="1"/>
</dbReference>
<dbReference type="GO" id="GO:0046872">
    <property type="term" value="F:metal ion binding"/>
    <property type="evidence" value="ECO:0007669"/>
    <property type="project" value="UniProtKB-KW"/>
</dbReference>
<dbReference type="EMBL" id="CP003181">
    <property type="protein sequence ID" value="AHJ63528.1"/>
    <property type="molecule type" value="Genomic_DNA"/>
</dbReference>
<feature type="domain" description="tRNA nucleotidyltransferase/poly(A) polymerase RNA and SrmB- binding" evidence="10">
    <location>
        <begin position="188"/>
        <end position="240"/>
    </location>
</feature>
<proteinExistence type="inferred from homology"/>
<keyword evidence="6" id="KW-0547">Nucleotide-binding</keyword>
<dbReference type="GO" id="GO:0008033">
    <property type="term" value="P:tRNA processing"/>
    <property type="evidence" value="ECO:0007669"/>
    <property type="project" value="UniProtKB-KW"/>
</dbReference>
<evidence type="ECO:0000313" key="12">
    <source>
        <dbReference type="Proteomes" id="UP000019438"/>
    </source>
</evidence>
<dbReference type="Gene3D" id="3.30.460.10">
    <property type="entry name" value="Beta Polymerase, domain 2"/>
    <property type="match status" value="1"/>
</dbReference>
<dbReference type="InterPro" id="IPR032828">
    <property type="entry name" value="PolyA_RNA-bd"/>
</dbReference>
<comment type="similarity">
    <text evidence="8">Belongs to the tRNA nucleotidyltransferase/poly(A) polymerase family.</text>
</comment>
<evidence type="ECO:0000256" key="1">
    <source>
        <dbReference type="ARBA" id="ARBA00001946"/>
    </source>
</evidence>
<dbReference type="InterPro" id="IPR002646">
    <property type="entry name" value="PolA_pol_head_dom"/>
</dbReference>
<dbReference type="SUPFAM" id="SSF81891">
    <property type="entry name" value="Poly A polymerase C-terminal region-like"/>
    <property type="match status" value="1"/>
</dbReference>
<organism evidence="11 12">
    <name type="scientific">Granulibacter bethesdensis</name>
    <dbReference type="NCBI Taxonomy" id="364410"/>
    <lineage>
        <taxon>Bacteria</taxon>
        <taxon>Pseudomonadati</taxon>
        <taxon>Pseudomonadota</taxon>
        <taxon>Alphaproteobacteria</taxon>
        <taxon>Acetobacterales</taxon>
        <taxon>Acetobacteraceae</taxon>
        <taxon>Granulibacter</taxon>
    </lineage>
</organism>
<dbReference type="Gene3D" id="1.10.3090.10">
    <property type="entry name" value="cca-adding enzyme, domain 2"/>
    <property type="match status" value="1"/>
</dbReference>
<dbReference type="AlphaFoldDB" id="A0AAN0RER5"/>
<keyword evidence="2 8" id="KW-0808">Transferase</keyword>
<evidence type="ECO:0000256" key="4">
    <source>
        <dbReference type="ARBA" id="ARBA00022695"/>
    </source>
</evidence>
<reference evidence="12" key="1">
    <citation type="submission" date="2012-06" db="EMBL/GenBank/DDBJ databases">
        <title>Genome analysis of multiple Granulibacter bethesdensis isolates demonstrates substantial genome diversity.</title>
        <authorList>
            <person name="Greenberg D.E."/>
            <person name="Porcella S.F."/>
            <person name="Zarember K."/>
            <person name="Zelazny A.M."/>
            <person name="Bruno D."/>
            <person name="Martens C."/>
            <person name="Barbian K.D."/>
            <person name="Jaske E."/>
            <person name="Holland S.M."/>
        </authorList>
    </citation>
    <scope>NUCLEOTIDE SEQUENCE [LARGE SCALE GENOMIC DNA]</scope>
    <source>
        <strain evidence="12">CGDNIH3</strain>
    </source>
</reference>
<evidence type="ECO:0000259" key="9">
    <source>
        <dbReference type="Pfam" id="PF01743"/>
    </source>
</evidence>
<evidence type="ECO:0000256" key="5">
    <source>
        <dbReference type="ARBA" id="ARBA00022723"/>
    </source>
</evidence>
<dbReference type="InterPro" id="IPR043519">
    <property type="entry name" value="NT_sf"/>
</dbReference>
<gene>
    <name evidence="11" type="ORF">GbCGDNIH3_1633</name>
</gene>
<name>A0AAN0RER5_9PROT</name>
<evidence type="ECO:0000256" key="7">
    <source>
        <dbReference type="ARBA" id="ARBA00022842"/>
    </source>
</evidence>
<dbReference type="Proteomes" id="UP000019438">
    <property type="component" value="Chromosome"/>
</dbReference>
<dbReference type="EC" id="2.7.7.19" evidence="11"/>
<evidence type="ECO:0000256" key="6">
    <source>
        <dbReference type="ARBA" id="ARBA00022741"/>
    </source>
</evidence>
<evidence type="ECO:0000313" key="11">
    <source>
        <dbReference type="EMBL" id="AHJ63528.1"/>
    </source>
</evidence>
<comment type="cofactor">
    <cofactor evidence="1">
        <name>Mg(2+)</name>
        <dbReference type="ChEBI" id="CHEBI:18420"/>
    </cofactor>
</comment>
<keyword evidence="8" id="KW-0694">RNA-binding</keyword>
<accession>A0AAN0RER5</accession>
<dbReference type="SUPFAM" id="SSF81301">
    <property type="entry name" value="Nucleotidyltransferase"/>
    <property type="match status" value="1"/>
</dbReference>
<keyword evidence="7" id="KW-0460">Magnesium</keyword>
<dbReference type="Pfam" id="PF01743">
    <property type="entry name" value="PolyA_pol"/>
    <property type="match status" value="1"/>
</dbReference>
<dbReference type="RefSeq" id="WP_233424992.1">
    <property type="nucleotide sequence ID" value="NZ_CP003181.2"/>
</dbReference>
<dbReference type="GO" id="GO:0000166">
    <property type="term" value="F:nucleotide binding"/>
    <property type="evidence" value="ECO:0007669"/>
    <property type="project" value="UniProtKB-KW"/>
</dbReference>
<keyword evidence="4 11" id="KW-0548">Nucleotidyltransferase</keyword>
<dbReference type="CDD" id="cd05398">
    <property type="entry name" value="NT_ClassII-CCAase"/>
    <property type="match status" value="1"/>
</dbReference>
<evidence type="ECO:0000256" key="2">
    <source>
        <dbReference type="ARBA" id="ARBA00022679"/>
    </source>
</evidence>
<evidence type="ECO:0000256" key="3">
    <source>
        <dbReference type="ARBA" id="ARBA00022694"/>
    </source>
</evidence>
<dbReference type="GO" id="GO:0004810">
    <property type="term" value="F:CCA tRNA nucleotidyltransferase activity"/>
    <property type="evidence" value="ECO:0007669"/>
    <property type="project" value="UniProtKB-EC"/>
</dbReference>
<dbReference type="GO" id="GO:0000049">
    <property type="term" value="F:tRNA binding"/>
    <property type="evidence" value="ECO:0007669"/>
    <property type="project" value="TreeGrafter"/>
</dbReference>
<feature type="domain" description="Poly A polymerase head" evidence="9">
    <location>
        <begin position="31"/>
        <end position="150"/>
    </location>
</feature>
<dbReference type="InterPro" id="IPR050264">
    <property type="entry name" value="Bact_CCA-adding_enz_type3_sf"/>
</dbReference>
<dbReference type="GO" id="GO:1990817">
    <property type="term" value="F:poly(A) RNA polymerase activity"/>
    <property type="evidence" value="ECO:0007669"/>
    <property type="project" value="UniProtKB-EC"/>
</dbReference>
<dbReference type="PANTHER" id="PTHR46173:SF1">
    <property type="entry name" value="CCA TRNA NUCLEOTIDYLTRANSFERASE 1, MITOCHONDRIAL"/>
    <property type="match status" value="1"/>
</dbReference>
<keyword evidence="3" id="KW-0819">tRNA processing</keyword>
<protein>
    <submittedName>
        <fullName evidence="11">Poly(A) polymerase</fullName>
        <ecNumber evidence="11">2.7.7.19</ecNumber>
        <ecNumber evidence="11">2.7.7.72</ecNumber>
    </submittedName>
</protein>
<keyword evidence="5" id="KW-0479">Metal-binding</keyword>
<evidence type="ECO:0000259" key="10">
    <source>
        <dbReference type="Pfam" id="PF12627"/>
    </source>
</evidence>
<sequence>MTEEKPFLYPSWLDDPALRDVLAVLPQARPVGGCVRDALAGRPVADIDLAVPMPPEQTLQRLEQAGLHSIPTGLSHGTVTAVSRGQHFEITSLRRDLATDGRHAEVSFTDDWQEDAARRDFTINAMFLSPDGTLHDYFGGLDDLRAGRVRFVGQAGRRVAEDRLRALRFFRFQARYGRWEQGTEPDAAAMQAITAIAGELTQLSAERVWSELRRILTGPHLAAILAAMEQTGVLPVLFPAGYDPAPLVEAVANGMPGEGLAEEAIPRLALLVGEKEPPRTLAERLRLSGQEAGRLTACLDGSVPVWDGAEDTVSLRRLLADDPAQALIDRAWVMLRDERAAHLTRLLAPLNRPNFPLAGRDLLAAGLAVPGPALGHLLDTLRTEWRRRGCQEGEEEKAALLAWVEDGLKAGEI</sequence>